<protein>
    <submittedName>
        <fullName evidence="2">SAVED domain-containing protein</fullName>
    </submittedName>
</protein>
<gene>
    <name evidence="2" type="ORF">ACFFNX_05090</name>
</gene>
<organism evidence="2 3">
    <name type="scientific">Actinoallomurus acaciae</name>
    <dbReference type="NCBI Taxonomy" id="502577"/>
    <lineage>
        <taxon>Bacteria</taxon>
        <taxon>Bacillati</taxon>
        <taxon>Actinomycetota</taxon>
        <taxon>Actinomycetes</taxon>
        <taxon>Streptosporangiales</taxon>
        <taxon>Thermomonosporaceae</taxon>
        <taxon>Actinoallomurus</taxon>
    </lineage>
</organism>
<dbReference type="RefSeq" id="WP_378195907.1">
    <property type="nucleotide sequence ID" value="NZ_JBHLZP010000021.1"/>
</dbReference>
<sequence>MTTETARAASGARLLGDDVQHLVVWYHVLRTQRADSTITELAVEASQAGNVDDLTLRRTAGPDEYWQVKASVDATSPLTEVWLFERPKGRPSLLQRLYASWVTLRPRHAQLPKVVLATTKAIDPTDMVLGARATTDAHIVETLRQGTGPLAVARRRWADHLAVDEAELLEFLECLEIRHALSEKEWREKVQDAAAGARVRADNDGAAVGVQQVRDWVKAPRQIFTPAQLTGIIDGLKLRITAGRPLFVAQALERNPRGETAVYSVDWTDLFEGDDPRERRAFTDPVAARERIAADLAIARRRLRATGISDFEVDGPMRLPLWFAIGAHFCSTAGFTVSAQARDGIWLSSVAPSGQRDLQIYLPDHEPTDPRGRPWAVSVSFATDILEDVEEYLSEMHPNAYHIRARLPTPGRAALAGLSHAQAVIFQLRDELRALRQRLRPSELHLFMAMPGACALLLGHAWDRMPATWTYWDMGEPGRYVPALQVRN</sequence>
<comment type="caution">
    <text evidence="2">The sequence shown here is derived from an EMBL/GenBank/DDBJ whole genome shotgun (WGS) entry which is preliminary data.</text>
</comment>
<keyword evidence="3" id="KW-1185">Reference proteome</keyword>
<dbReference type="Proteomes" id="UP001589627">
    <property type="component" value="Unassembled WGS sequence"/>
</dbReference>
<dbReference type="EMBL" id="JBHLZP010000021">
    <property type="protein sequence ID" value="MFB9831562.1"/>
    <property type="molecule type" value="Genomic_DNA"/>
</dbReference>
<accession>A0ABV5YAQ8</accession>
<evidence type="ECO:0000259" key="1">
    <source>
        <dbReference type="Pfam" id="PF18145"/>
    </source>
</evidence>
<name>A0ABV5YAQ8_9ACTN</name>
<dbReference type="InterPro" id="IPR040836">
    <property type="entry name" value="SAVED"/>
</dbReference>
<reference evidence="2 3" key="1">
    <citation type="submission" date="2024-09" db="EMBL/GenBank/DDBJ databases">
        <authorList>
            <person name="Sun Q."/>
            <person name="Mori K."/>
        </authorList>
    </citation>
    <scope>NUCLEOTIDE SEQUENCE [LARGE SCALE GENOMIC DNA]</scope>
    <source>
        <strain evidence="2 3">TBRC 0563</strain>
    </source>
</reference>
<evidence type="ECO:0000313" key="2">
    <source>
        <dbReference type="EMBL" id="MFB9831562.1"/>
    </source>
</evidence>
<proteinExistence type="predicted"/>
<dbReference type="NCBIfam" id="NF033611">
    <property type="entry name" value="SAVED"/>
    <property type="match status" value="1"/>
</dbReference>
<dbReference type="Pfam" id="PF18145">
    <property type="entry name" value="SAVED"/>
    <property type="match status" value="1"/>
</dbReference>
<evidence type="ECO:0000313" key="3">
    <source>
        <dbReference type="Proteomes" id="UP001589627"/>
    </source>
</evidence>
<feature type="domain" description="SMODS-associated and fused to various effectors" evidence="1">
    <location>
        <begin position="310"/>
        <end position="486"/>
    </location>
</feature>